<dbReference type="InterPro" id="IPR036280">
    <property type="entry name" value="Multihaem_cyt_sf"/>
</dbReference>
<proteinExistence type="predicted"/>
<feature type="domain" description="Doubled CXXCH motif" evidence="2">
    <location>
        <begin position="220"/>
        <end position="257"/>
    </location>
</feature>
<evidence type="ECO:0000313" key="4">
    <source>
        <dbReference type="Proteomes" id="UP000593994"/>
    </source>
</evidence>
<feature type="domain" description="Doubled CXXCH motif" evidence="2">
    <location>
        <begin position="288"/>
        <end position="318"/>
    </location>
</feature>
<dbReference type="EMBL" id="CP054492">
    <property type="protein sequence ID" value="QOY51868.1"/>
    <property type="molecule type" value="Genomic_DNA"/>
</dbReference>
<evidence type="ECO:0000256" key="1">
    <source>
        <dbReference type="ARBA" id="ARBA00022729"/>
    </source>
</evidence>
<sequence>MKLIKLFIFGVTFFTSITLFAGIVNTKHNLSVTNNVVDGNNTIVKATVETQICVFCHTPHEADTVAAPLWNRSMPVSAYTMYDSDYLKRTGYPTPTELGSAAGEPGTISRQCLSCHDGTVAIGAISNAPGSGKGDGSDIAMSGVAGDGTMQSTSSAFIGTDLSNHHPVAISYGEPMTMPVPGVDHNSSSSRGNELVTDPEANSSIVLRTYPAHDGKKFVECISCHDPHKENEKFLRVDVGTHAQNIAATCQSCHIKDNFEGSTHDVMNATYSNTAVNDKFSAGAATKVSDMKCANCHTPHNSGSEYLTRQVQEQTCFQGASDTVSTAPCHGTNHETGGKDIETVMTRTYGHGPTLLNIAGNTNHTNLDYVYGEGTTNDRGPTSGIDWATSEHVECMDCHNQHQVQKISRKPATQTAGKWYPDTPGADTNKIVSASYTTSPLKGASGVKPSSWPGRWLQPVEFTTLETATYEYEICFKCHSYWGMGADNDNGDTLVDSPAHSAYLTRSDGSVQFTDVAWEFNPNNRSGHPVNVALNDRTGSYAPKAYTASQMKDPWKTNVGDQTMYCSDCHGADNEPETDPKGPHGSSYKFMLKGVGKFWPANSDGTLYRQPATTGTGDLDILCKNCHETGAAGVGHTDQDKSEMSNSPCVRCHVAIPHGSPVSRLFVYATFPAPYNYGGNTAGPVRFRKPASGTAGFGDVRTVGGCSGKHDGLSSGGDSAPLNW</sequence>
<organism evidence="3 4">
    <name type="scientific">Candidatus Sulfurimonas baltica</name>
    <dbReference type="NCBI Taxonomy" id="2740404"/>
    <lineage>
        <taxon>Bacteria</taxon>
        <taxon>Pseudomonadati</taxon>
        <taxon>Campylobacterota</taxon>
        <taxon>Epsilonproteobacteria</taxon>
        <taxon>Campylobacterales</taxon>
        <taxon>Sulfurimonadaceae</taxon>
        <taxon>Sulfurimonas</taxon>
    </lineage>
</organism>
<dbReference type="Pfam" id="PF09699">
    <property type="entry name" value="Paired_CXXCH_1"/>
    <property type="match status" value="2"/>
</dbReference>
<dbReference type="GO" id="GO:0016491">
    <property type="term" value="F:oxidoreductase activity"/>
    <property type="evidence" value="ECO:0007669"/>
    <property type="project" value="TreeGrafter"/>
</dbReference>
<dbReference type="InterPro" id="IPR010177">
    <property type="entry name" value="Paired_CXXCH_1"/>
</dbReference>
<dbReference type="PANTHER" id="PTHR35038">
    <property type="entry name" value="DISSIMILATORY SULFITE REDUCTASE SIRA"/>
    <property type="match status" value="1"/>
</dbReference>
<dbReference type="RefSeq" id="WP_194369449.1">
    <property type="nucleotide sequence ID" value="NZ_CP054492.1"/>
</dbReference>
<name>A0A7S7RMY3_9BACT</name>
<dbReference type="AlphaFoldDB" id="A0A7S7RMY3"/>
<dbReference type="KEGG" id="sbal:HUE88_12330"/>
<evidence type="ECO:0000259" key="2">
    <source>
        <dbReference type="Pfam" id="PF09699"/>
    </source>
</evidence>
<dbReference type="SUPFAM" id="SSF48695">
    <property type="entry name" value="Multiheme cytochromes"/>
    <property type="match status" value="2"/>
</dbReference>
<protein>
    <submittedName>
        <fullName evidence="3">Cytochrome C</fullName>
    </submittedName>
</protein>
<gene>
    <name evidence="3" type="ORF">HUE88_12330</name>
</gene>
<evidence type="ECO:0000313" key="3">
    <source>
        <dbReference type="EMBL" id="QOY51868.1"/>
    </source>
</evidence>
<dbReference type="InterPro" id="IPR051829">
    <property type="entry name" value="Multiheme_Cytochr_ET"/>
</dbReference>
<dbReference type="PANTHER" id="PTHR35038:SF6">
    <property type="entry name" value="SURFACE LOCALIZED DECAHEME CYTOCHROME C LIPOPROTEIN"/>
    <property type="match status" value="1"/>
</dbReference>
<accession>A0A7S7RMY3</accession>
<keyword evidence="4" id="KW-1185">Reference proteome</keyword>
<dbReference type="Proteomes" id="UP000593994">
    <property type="component" value="Chromosome"/>
</dbReference>
<reference evidence="3 4" key="1">
    <citation type="submission" date="2020-05" db="EMBL/GenBank/DDBJ databases">
        <title>Sulfurimonas marisnigri, sp. nov., and Sulfurimonas baltica, sp. nov., manganese oxide reducing chemolithoautotrophs of the class Epsilonproteobacteria isolated from the pelagic redoxclines of the Black and Baltic Seas and emended description of the genus Sulfurimonas.</title>
        <authorList>
            <person name="Henkel J.V."/>
            <person name="Laudan C."/>
            <person name="Werner J."/>
            <person name="Neu T."/>
            <person name="Plewe S."/>
            <person name="Sproer C."/>
            <person name="Bunk B."/>
            <person name="Schulz-Vogt H.N."/>
        </authorList>
    </citation>
    <scope>NUCLEOTIDE SEQUENCE [LARGE SCALE GENOMIC DNA]</scope>
    <source>
        <strain evidence="3 4">GD2</strain>
    </source>
</reference>
<keyword evidence="1" id="KW-0732">Signal</keyword>